<reference evidence="2 3" key="1">
    <citation type="submission" date="2020-03" db="EMBL/GenBank/DDBJ databases">
        <title>Roseomonas selenitidurans sp. nov. isolated from soil.</title>
        <authorList>
            <person name="Liu H."/>
        </authorList>
    </citation>
    <scope>NUCLEOTIDE SEQUENCE [LARGE SCALE GENOMIC DNA]</scope>
    <source>
        <strain evidence="2 3">JCM 15073</strain>
    </source>
</reference>
<protein>
    <submittedName>
        <fullName evidence="2">Cupin domain-containing protein</fullName>
    </submittedName>
</protein>
<proteinExistence type="predicted"/>
<evidence type="ECO:0000259" key="1">
    <source>
        <dbReference type="Pfam" id="PF07883"/>
    </source>
</evidence>
<dbReference type="Gene3D" id="2.60.120.10">
    <property type="entry name" value="Jelly Rolls"/>
    <property type="match status" value="1"/>
</dbReference>
<dbReference type="InterPro" id="IPR014710">
    <property type="entry name" value="RmlC-like_jellyroll"/>
</dbReference>
<dbReference type="RefSeq" id="WP_168049505.1">
    <property type="nucleotide sequence ID" value="NZ_JAATJR010000003.1"/>
</dbReference>
<evidence type="ECO:0000313" key="2">
    <source>
        <dbReference type="EMBL" id="NKE45010.1"/>
    </source>
</evidence>
<sequence>MPTDQDPLEHLWFLNTQVILRIRHTDGTDGLSVLEHRVPYGDSPPLHVHRNEDEVFHVLEGELRFLAGARELRAHAGDSLLTLKGVPHTYRAESPGGARFLTIVRGGDFEGLVRALGRPAERDGLPDAAGPPSPEQAEALAEACLRHGVELVGPPLS</sequence>
<dbReference type="SUPFAM" id="SSF51182">
    <property type="entry name" value="RmlC-like cupins"/>
    <property type="match status" value="1"/>
</dbReference>
<dbReference type="InterPro" id="IPR013096">
    <property type="entry name" value="Cupin_2"/>
</dbReference>
<dbReference type="InterPro" id="IPR011051">
    <property type="entry name" value="RmlC_Cupin_sf"/>
</dbReference>
<feature type="domain" description="Cupin type-2" evidence="1">
    <location>
        <begin position="37"/>
        <end position="104"/>
    </location>
</feature>
<dbReference type="InterPro" id="IPR053146">
    <property type="entry name" value="QDO-like"/>
</dbReference>
<dbReference type="PANTHER" id="PTHR36440">
    <property type="entry name" value="PUTATIVE (AFU_ORTHOLOGUE AFUA_8G07350)-RELATED"/>
    <property type="match status" value="1"/>
</dbReference>
<accession>A0ABX1EY61</accession>
<evidence type="ECO:0000313" key="3">
    <source>
        <dbReference type="Proteomes" id="UP000765160"/>
    </source>
</evidence>
<organism evidence="2 3">
    <name type="scientific">Falsiroseomonas frigidaquae</name>
    <dbReference type="NCBI Taxonomy" id="487318"/>
    <lineage>
        <taxon>Bacteria</taxon>
        <taxon>Pseudomonadati</taxon>
        <taxon>Pseudomonadota</taxon>
        <taxon>Alphaproteobacteria</taxon>
        <taxon>Acetobacterales</taxon>
        <taxon>Roseomonadaceae</taxon>
        <taxon>Falsiroseomonas</taxon>
    </lineage>
</organism>
<dbReference type="EMBL" id="JAAVTX010000003">
    <property type="protein sequence ID" value="NKE45010.1"/>
    <property type="molecule type" value="Genomic_DNA"/>
</dbReference>
<comment type="caution">
    <text evidence="2">The sequence shown here is derived from an EMBL/GenBank/DDBJ whole genome shotgun (WGS) entry which is preliminary data.</text>
</comment>
<name>A0ABX1EY61_9PROT</name>
<gene>
    <name evidence="2" type="ORF">HB662_09485</name>
</gene>
<dbReference type="Proteomes" id="UP000765160">
    <property type="component" value="Unassembled WGS sequence"/>
</dbReference>
<dbReference type="Pfam" id="PF07883">
    <property type="entry name" value="Cupin_2"/>
    <property type="match status" value="1"/>
</dbReference>
<dbReference type="PANTHER" id="PTHR36440:SF1">
    <property type="entry name" value="PUTATIVE (AFU_ORTHOLOGUE AFUA_8G07350)-RELATED"/>
    <property type="match status" value="1"/>
</dbReference>
<keyword evidence="3" id="KW-1185">Reference proteome</keyword>